<feature type="region of interest" description="Disordered" evidence="1">
    <location>
        <begin position="1"/>
        <end position="101"/>
    </location>
</feature>
<dbReference type="ExpressionAtlas" id="A0A140LIY0">
    <property type="expression patterns" value="baseline and differential"/>
</dbReference>
<dbReference type="GeneTree" id="ENSGT00390000007907"/>
<keyword evidence="5" id="KW-1267">Proteomics identification</keyword>
<dbReference type="MGI" id="MGI:3612188">
    <property type="gene designation" value="Iqck"/>
</dbReference>
<dbReference type="AlphaFoldDB" id="A0A140LIY0"/>
<dbReference type="AGR" id="MGI:3612188"/>
<evidence type="ECO:0000313" key="3">
    <source>
        <dbReference type="MGI" id="MGI:3612188"/>
    </source>
</evidence>
<dbReference type="Ensembl" id="ENSMUST00000208658.2">
    <property type="protein sequence ID" value="ENSMUSP00000147000.2"/>
    <property type="gene ID" value="ENSMUSG00000073856.12"/>
</dbReference>
<evidence type="ECO:0000256" key="1">
    <source>
        <dbReference type="SAM" id="MobiDB-lite"/>
    </source>
</evidence>
<dbReference type="Proteomes" id="UP000000589">
    <property type="component" value="Chromosome 7"/>
</dbReference>
<dbReference type="Antibodypedia" id="12111">
    <property type="antibodies" value="68 antibodies from 17 providers"/>
</dbReference>
<reference evidence="2 4" key="3">
    <citation type="journal article" date="2011" name="PLoS Biol.">
        <title>Modernizing reference genome assemblies.</title>
        <authorList>
            <person name="Church D.M."/>
            <person name="Schneider V.A."/>
            <person name="Graves T."/>
            <person name="Auger K."/>
            <person name="Cunningham F."/>
            <person name="Bouk N."/>
            <person name="Chen H.C."/>
            <person name="Agarwala R."/>
            <person name="McLaren W.M."/>
            <person name="Ritchie G.R."/>
            <person name="Albracht D."/>
            <person name="Kremitzki M."/>
            <person name="Rock S."/>
            <person name="Kotkiewicz H."/>
            <person name="Kremitzki C."/>
            <person name="Wollam A."/>
            <person name="Trani L."/>
            <person name="Fulton L."/>
            <person name="Fulton R."/>
            <person name="Matthews L."/>
            <person name="Whitehead S."/>
            <person name="Chow W."/>
            <person name="Torrance J."/>
            <person name="Dunn M."/>
            <person name="Harden G."/>
            <person name="Threadgold G."/>
            <person name="Wood J."/>
            <person name="Collins J."/>
            <person name="Heath P."/>
            <person name="Griffiths G."/>
            <person name="Pelan S."/>
            <person name="Grafham D."/>
            <person name="Eichler E.E."/>
            <person name="Weinstock G."/>
            <person name="Mardis E.R."/>
            <person name="Wilson R.K."/>
            <person name="Howe K."/>
            <person name="Flicek P."/>
            <person name="Hubbard T."/>
        </authorList>
    </citation>
    <scope>NUCLEOTIDE SEQUENCE [LARGE SCALE GENOMIC DNA]</scope>
    <source>
        <strain evidence="2 4">C57BL/6J</strain>
    </source>
</reference>
<protein>
    <submittedName>
        <fullName evidence="2">IQ motif containing K</fullName>
    </submittedName>
</protein>
<evidence type="ECO:0000313" key="4">
    <source>
        <dbReference type="Proteomes" id="UP000000589"/>
    </source>
</evidence>
<gene>
    <name evidence="2 3" type="primary">Iqck</name>
</gene>
<reference evidence="2" key="5">
    <citation type="submission" date="2025-09" db="UniProtKB">
        <authorList>
            <consortium name="Ensembl"/>
        </authorList>
    </citation>
    <scope>IDENTIFICATION</scope>
    <source>
        <strain evidence="2">C57BL/6J</strain>
    </source>
</reference>
<evidence type="ECO:0007829" key="6">
    <source>
        <dbReference type="PubMed" id="21183079"/>
    </source>
</evidence>
<reference evidence="2" key="4">
    <citation type="submission" date="2025-08" db="UniProtKB">
        <authorList>
            <consortium name="Ensembl"/>
        </authorList>
    </citation>
    <scope>IDENTIFICATION</scope>
    <source>
        <strain evidence="2">C57BL/6J</strain>
    </source>
</reference>
<reference evidence="2 4" key="1">
    <citation type="journal article" date="2009" name="PLoS Biol.">
        <title>Lineage-specific biology revealed by a finished genome assembly of the mouse.</title>
        <authorList>
            <consortium name="Mouse Genome Sequencing Consortium"/>
            <person name="Church D.M."/>
            <person name="Goodstadt L."/>
            <person name="Hillier L.W."/>
            <person name="Zody M.C."/>
            <person name="Goldstein S."/>
            <person name="She X."/>
            <person name="Bult C.J."/>
            <person name="Agarwala R."/>
            <person name="Cherry J.L."/>
            <person name="DiCuccio M."/>
            <person name="Hlavina W."/>
            <person name="Kapustin Y."/>
            <person name="Meric P."/>
            <person name="Maglott D."/>
            <person name="Birtle Z."/>
            <person name="Marques A.C."/>
            <person name="Graves T."/>
            <person name="Zhou S."/>
            <person name="Teague B."/>
            <person name="Potamousis K."/>
            <person name="Churas C."/>
            <person name="Place M."/>
            <person name="Herschleb J."/>
            <person name="Runnheim R."/>
            <person name="Forrest D."/>
            <person name="Amos-Landgraf J."/>
            <person name="Schwartz D.C."/>
            <person name="Cheng Z."/>
            <person name="Lindblad-Toh K."/>
            <person name="Eichler E.E."/>
            <person name="Ponting C.P."/>
        </authorList>
    </citation>
    <scope>NUCLEOTIDE SEQUENCE [LARGE SCALE GENOMIC DNA]</scope>
    <source>
        <strain evidence="2 4">C57BL/6J</strain>
    </source>
</reference>
<accession>A0A140LIY0</accession>
<name>A0A140LIY0_MOUSE</name>
<organism evidence="2 4">
    <name type="scientific">Mus musculus</name>
    <name type="common">Mouse</name>
    <dbReference type="NCBI Taxonomy" id="10090"/>
    <lineage>
        <taxon>Eukaryota</taxon>
        <taxon>Metazoa</taxon>
        <taxon>Chordata</taxon>
        <taxon>Craniata</taxon>
        <taxon>Vertebrata</taxon>
        <taxon>Euteleostomi</taxon>
        <taxon>Mammalia</taxon>
        <taxon>Eutheria</taxon>
        <taxon>Euarchontoglires</taxon>
        <taxon>Glires</taxon>
        <taxon>Rodentia</taxon>
        <taxon>Myomorpha</taxon>
        <taxon>Muroidea</taxon>
        <taxon>Muridae</taxon>
        <taxon>Murinae</taxon>
        <taxon>Mus</taxon>
        <taxon>Mus</taxon>
    </lineage>
</organism>
<proteinExistence type="evidence at protein level"/>
<reference evidence="6" key="2">
    <citation type="journal article" date="2010" name="Cell">
        <title>A tissue-specific atlas of mouse protein phosphorylation and expression.</title>
        <authorList>
            <person name="Huttlin E.L."/>
            <person name="Jedrychowski M.P."/>
            <person name="Elias J.E."/>
            <person name="Goswami T."/>
            <person name="Rad R."/>
            <person name="Beausoleil S.A."/>
            <person name="Villen J."/>
            <person name="Haas W."/>
            <person name="Sowa M.E."/>
            <person name="Gygi S.P."/>
        </authorList>
    </citation>
    <scope>IDENTIFICATION BY MASS SPECTROMETRY [LARGE SCALE ANALYSIS]</scope>
</reference>
<keyword evidence="4" id="KW-1185">Reference proteome</keyword>
<dbReference type="VEuPathDB" id="HostDB:ENSMUSG00000073856"/>
<feature type="compositionally biased region" description="Basic and acidic residues" evidence="1">
    <location>
        <begin position="61"/>
        <end position="84"/>
    </location>
</feature>
<evidence type="ECO:0000313" key="2">
    <source>
        <dbReference type="Ensembl" id="ENSMUSP00000147000.2"/>
    </source>
</evidence>
<evidence type="ECO:0007829" key="5">
    <source>
        <dbReference type="ProteomicsDB" id="A0A140LIY0"/>
    </source>
</evidence>
<feature type="compositionally biased region" description="Polar residues" evidence="1">
    <location>
        <begin position="20"/>
        <end position="29"/>
    </location>
</feature>
<sequence>MAAPRLVSSRSVLREEASGSADSPITTRTPVPAVSPGSPEVLVSPPQVVEPPGKSLWDQICEGRRPAAGRAGRDAGGTRRDARSKPLCARRVTRAGGGAEP</sequence>
<dbReference type="ProteomicsDB" id="314437"/>
<dbReference type="Bgee" id="ENSMUSG00000073856">
    <property type="expression patterns" value="Expressed in spermatid and 83 other cell types or tissues"/>
</dbReference>